<organism evidence="1 2">
    <name type="scientific">Camellia lanceoleosa</name>
    <dbReference type="NCBI Taxonomy" id="1840588"/>
    <lineage>
        <taxon>Eukaryota</taxon>
        <taxon>Viridiplantae</taxon>
        <taxon>Streptophyta</taxon>
        <taxon>Embryophyta</taxon>
        <taxon>Tracheophyta</taxon>
        <taxon>Spermatophyta</taxon>
        <taxon>Magnoliopsida</taxon>
        <taxon>eudicotyledons</taxon>
        <taxon>Gunneridae</taxon>
        <taxon>Pentapetalae</taxon>
        <taxon>asterids</taxon>
        <taxon>Ericales</taxon>
        <taxon>Theaceae</taxon>
        <taxon>Camellia</taxon>
    </lineage>
</organism>
<dbReference type="Proteomes" id="UP001060215">
    <property type="component" value="Chromosome 7"/>
</dbReference>
<dbReference type="EMBL" id="CM045764">
    <property type="protein sequence ID" value="KAI8005965.1"/>
    <property type="molecule type" value="Genomic_DNA"/>
</dbReference>
<evidence type="ECO:0000313" key="1">
    <source>
        <dbReference type="EMBL" id="KAI8005965.1"/>
    </source>
</evidence>
<evidence type="ECO:0000313" key="2">
    <source>
        <dbReference type="Proteomes" id="UP001060215"/>
    </source>
</evidence>
<comment type="caution">
    <text evidence="1">The sequence shown here is derived from an EMBL/GenBank/DDBJ whole genome shotgun (WGS) entry which is preliminary data.</text>
</comment>
<gene>
    <name evidence="1" type="ORF">LOK49_LG07G02348</name>
</gene>
<name>A0ACC0GXW2_9ERIC</name>
<proteinExistence type="predicted"/>
<sequence>MADSNIVFEDGYTISTVINGHEFHINPCSILPQFGSSRLLTDLRLTFVNNDCYAQSIVKFGLHKHILHASQSLHKDIVATVQNFEQLSLKTTFGWESETTFPKVLGHIIESLAEAILIDSGYNNEVVLQSKRPLLEPMITPKTSSLI</sequence>
<protein>
    <submittedName>
        <fullName evidence="1">Uncharacterized protein</fullName>
    </submittedName>
</protein>
<reference evidence="1 2" key="1">
    <citation type="journal article" date="2022" name="Plant J.">
        <title>Chromosome-level genome of Camellia lanceoleosa provides a valuable resource for understanding genome evolution and self-incompatibility.</title>
        <authorList>
            <person name="Gong W."/>
            <person name="Xiao S."/>
            <person name="Wang L."/>
            <person name="Liao Z."/>
            <person name="Chang Y."/>
            <person name="Mo W."/>
            <person name="Hu G."/>
            <person name="Li W."/>
            <person name="Zhao G."/>
            <person name="Zhu H."/>
            <person name="Hu X."/>
            <person name="Ji K."/>
            <person name="Xiang X."/>
            <person name="Song Q."/>
            <person name="Yuan D."/>
            <person name="Jin S."/>
            <person name="Zhang L."/>
        </authorList>
    </citation>
    <scope>NUCLEOTIDE SEQUENCE [LARGE SCALE GENOMIC DNA]</scope>
    <source>
        <strain evidence="1">SQ_2022a</strain>
    </source>
</reference>
<keyword evidence="2" id="KW-1185">Reference proteome</keyword>
<accession>A0ACC0GXW2</accession>